<evidence type="ECO:0000313" key="3">
    <source>
        <dbReference type="Proteomes" id="UP001606302"/>
    </source>
</evidence>
<comment type="caution">
    <text evidence="2">The sequence shown here is derived from an EMBL/GenBank/DDBJ whole genome shotgun (WGS) entry which is preliminary data.</text>
</comment>
<name>A0ABW7GQN8_9BURK</name>
<dbReference type="Proteomes" id="UP001606302">
    <property type="component" value="Unassembled WGS sequence"/>
</dbReference>
<reference evidence="2 3" key="1">
    <citation type="submission" date="2024-08" db="EMBL/GenBank/DDBJ databases">
        <authorList>
            <person name="Lu H."/>
        </authorList>
    </citation>
    <scope>NUCLEOTIDE SEQUENCE [LARGE SCALE GENOMIC DNA]</scope>
    <source>
        <strain evidence="2 3">DXS20W</strain>
    </source>
</reference>
<keyword evidence="3" id="KW-1185">Reference proteome</keyword>
<dbReference type="EMBL" id="JBIGHX010000009">
    <property type="protein sequence ID" value="MFG6464288.1"/>
    <property type="molecule type" value="Genomic_DNA"/>
</dbReference>
<keyword evidence="1" id="KW-0472">Membrane</keyword>
<feature type="transmembrane region" description="Helical" evidence="1">
    <location>
        <begin position="6"/>
        <end position="39"/>
    </location>
</feature>
<protein>
    <recommendedName>
        <fullName evidence="4">Glycerate kinase</fullName>
    </recommendedName>
</protein>
<proteinExistence type="predicted"/>
<organism evidence="2 3">
    <name type="scientific">Pelomonas lactea</name>
    <dbReference type="NCBI Taxonomy" id="3299030"/>
    <lineage>
        <taxon>Bacteria</taxon>
        <taxon>Pseudomonadati</taxon>
        <taxon>Pseudomonadota</taxon>
        <taxon>Betaproteobacteria</taxon>
        <taxon>Burkholderiales</taxon>
        <taxon>Sphaerotilaceae</taxon>
        <taxon>Roseateles</taxon>
    </lineage>
</organism>
<dbReference type="RefSeq" id="WP_394513658.1">
    <property type="nucleotide sequence ID" value="NZ_JBIGHX010000009.1"/>
</dbReference>
<accession>A0ABW7GQN8</accession>
<gene>
    <name evidence="2" type="ORF">ACG04Q_22150</name>
</gene>
<evidence type="ECO:0000313" key="2">
    <source>
        <dbReference type="EMBL" id="MFG6464288.1"/>
    </source>
</evidence>
<evidence type="ECO:0008006" key="4">
    <source>
        <dbReference type="Google" id="ProtNLM"/>
    </source>
</evidence>
<evidence type="ECO:0000256" key="1">
    <source>
        <dbReference type="SAM" id="Phobius"/>
    </source>
</evidence>
<keyword evidence="1" id="KW-0812">Transmembrane</keyword>
<keyword evidence="1" id="KW-1133">Transmembrane helix</keyword>
<sequence>MNPWLGVGLALAALVLGGVLLGWQGVIFATTGIIFWLLLQMSRLMRLMQKAGKAPMGSVGSAVMLNSQLHEGMTLVDLLTLTGSLGQKLGDAPKRYRWTDPGDVSVEVVLEGGKVSRWTLIRPEQASEAAAD</sequence>